<reference evidence="1" key="2">
    <citation type="submission" date="2025-08" db="UniProtKB">
        <authorList>
            <consortium name="Ensembl"/>
        </authorList>
    </citation>
    <scope>IDENTIFICATION</scope>
</reference>
<evidence type="ECO:0000313" key="2">
    <source>
        <dbReference type="Proteomes" id="UP000001645"/>
    </source>
</evidence>
<organism evidence="1 2">
    <name type="scientific">Meleagris gallopavo</name>
    <name type="common">Wild turkey</name>
    <dbReference type="NCBI Taxonomy" id="9103"/>
    <lineage>
        <taxon>Eukaryota</taxon>
        <taxon>Metazoa</taxon>
        <taxon>Chordata</taxon>
        <taxon>Craniata</taxon>
        <taxon>Vertebrata</taxon>
        <taxon>Euteleostomi</taxon>
        <taxon>Archelosauria</taxon>
        <taxon>Archosauria</taxon>
        <taxon>Dinosauria</taxon>
        <taxon>Saurischia</taxon>
        <taxon>Theropoda</taxon>
        <taxon>Coelurosauria</taxon>
        <taxon>Aves</taxon>
        <taxon>Neognathae</taxon>
        <taxon>Galloanserae</taxon>
        <taxon>Galliformes</taxon>
        <taxon>Phasianidae</taxon>
        <taxon>Meleagridinae</taxon>
        <taxon>Meleagris</taxon>
    </lineage>
</organism>
<proteinExistence type="predicted"/>
<dbReference type="AlphaFoldDB" id="A0A803XTH3"/>
<dbReference type="PANTHER" id="PTHR10281">
    <property type="entry name" value="MEMBRANE-ASSOCIATED PROGESTERONE RECEPTOR COMPONENT-RELATED"/>
    <property type="match status" value="1"/>
</dbReference>
<dbReference type="InterPro" id="IPR036400">
    <property type="entry name" value="Cyt_B5-like_heme/steroid_sf"/>
</dbReference>
<accession>A0A803XTH3</accession>
<dbReference type="Ensembl" id="ENSMGAT00000026147.1">
    <property type="protein sequence ID" value="ENSMGAP00000022819.1"/>
    <property type="gene ID" value="ENSMGAG00000022757.1"/>
</dbReference>
<keyword evidence="2" id="KW-1185">Reference proteome</keyword>
<dbReference type="PANTHER" id="PTHR10281:SF4">
    <property type="entry name" value="NEUFERRICIN"/>
    <property type="match status" value="1"/>
</dbReference>
<protein>
    <submittedName>
        <fullName evidence="1">Uncharacterized protein</fullName>
    </submittedName>
</protein>
<dbReference type="InParanoid" id="A0A803XTH3"/>
<dbReference type="InterPro" id="IPR050577">
    <property type="entry name" value="MAPR/NEUFC/NENF-like"/>
</dbReference>
<dbReference type="Gene3D" id="3.10.120.10">
    <property type="entry name" value="Cytochrome b5-like heme/steroid binding domain"/>
    <property type="match status" value="1"/>
</dbReference>
<reference evidence="1" key="3">
    <citation type="submission" date="2025-09" db="UniProtKB">
        <authorList>
            <consortium name="Ensembl"/>
        </authorList>
    </citation>
    <scope>IDENTIFICATION</scope>
</reference>
<name>A0A803XTH3_MELGA</name>
<sequence>LQSLSTALGTPGLIGLLSATGRDASRAFATGDFTPSGLVDDVSALSPAEMLTIQSWLSFYSTNYACVGRWLPCMSPGFGC</sequence>
<reference evidence="1 2" key="1">
    <citation type="journal article" date="2010" name="PLoS Biol.">
        <title>Multi-platform next-generation sequencing of the domestic turkey (Meleagris gallopavo): genome assembly and analysis.</title>
        <authorList>
            <person name="Dalloul R.A."/>
            <person name="Long J.A."/>
            <person name="Zimin A.V."/>
            <person name="Aslam L."/>
            <person name="Beal K."/>
            <person name="Blomberg L.A."/>
            <person name="Bouffard P."/>
            <person name="Burt D.W."/>
            <person name="Crasta O."/>
            <person name="Crooijmans R.P."/>
            <person name="Cooper K."/>
            <person name="Coulombe R.A."/>
            <person name="De S."/>
            <person name="Delany M.E."/>
            <person name="Dodgson J.B."/>
            <person name="Dong J.J."/>
            <person name="Evans C."/>
            <person name="Frederickson K.M."/>
            <person name="Flicek P."/>
            <person name="Florea L."/>
            <person name="Folkerts O."/>
            <person name="Groenen M.A."/>
            <person name="Harkins T.T."/>
            <person name="Herrero J."/>
            <person name="Hoffmann S."/>
            <person name="Megens H.J."/>
            <person name="Jiang A."/>
            <person name="de Jong P."/>
            <person name="Kaiser P."/>
            <person name="Kim H."/>
            <person name="Kim K.W."/>
            <person name="Kim S."/>
            <person name="Langenberger D."/>
            <person name="Lee M.K."/>
            <person name="Lee T."/>
            <person name="Mane S."/>
            <person name="Marcais G."/>
            <person name="Marz M."/>
            <person name="McElroy A.P."/>
            <person name="Modise T."/>
            <person name="Nefedov M."/>
            <person name="Notredame C."/>
            <person name="Paton I.R."/>
            <person name="Payne W.S."/>
            <person name="Pertea G."/>
            <person name="Prickett D."/>
            <person name="Puiu D."/>
            <person name="Qioa D."/>
            <person name="Raineri E."/>
            <person name="Ruffier M."/>
            <person name="Salzberg S.L."/>
            <person name="Schatz M.C."/>
            <person name="Scheuring C."/>
            <person name="Schmidt C.J."/>
            <person name="Schroeder S."/>
            <person name="Searle S.M."/>
            <person name="Smith E.J."/>
            <person name="Smith J."/>
            <person name="Sonstegard T.S."/>
            <person name="Stadler P.F."/>
            <person name="Tafer H."/>
            <person name="Tu Z.J."/>
            <person name="Van Tassell C.P."/>
            <person name="Vilella A.J."/>
            <person name="Williams K.P."/>
            <person name="Yorke J.A."/>
            <person name="Zhang L."/>
            <person name="Zhang H.B."/>
            <person name="Zhang X."/>
            <person name="Zhang Y."/>
            <person name="Reed K.M."/>
        </authorList>
    </citation>
    <scope>NUCLEOTIDE SEQUENCE [LARGE SCALE GENOMIC DNA]</scope>
</reference>
<dbReference type="GO" id="GO:0012505">
    <property type="term" value="C:endomembrane system"/>
    <property type="evidence" value="ECO:0007669"/>
    <property type="project" value="TreeGrafter"/>
</dbReference>
<dbReference type="Proteomes" id="UP000001645">
    <property type="component" value="Chromosome 21"/>
</dbReference>
<evidence type="ECO:0000313" key="1">
    <source>
        <dbReference type="Ensembl" id="ENSMGAP00000022819.1"/>
    </source>
</evidence>
<dbReference type="SUPFAM" id="SSF55856">
    <property type="entry name" value="Cytochrome b5-like heme/steroid binding domain"/>
    <property type="match status" value="1"/>
</dbReference>
<dbReference type="GO" id="GO:0016020">
    <property type="term" value="C:membrane"/>
    <property type="evidence" value="ECO:0007669"/>
    <property type="project" value="TreeGrafter"/>
</dbReference>